<feature type="domain" description="GAF" evidence="1">
    <location>
        <begin position="27"/>
        <end position="145"/>
    </location>
</feature>
<accession>A0A4Y8PTV7</accession>
<gene>
    <name evidence="2" type="ORF">B5M42_21770</name>
</gene>
<sequence length="157" mass="16944">MSTDRQGGSVMDSFEAQLLGELERLRVETGSDVAAYAAPARRSPLWGWVRVAGEVGRRFVRMAVQPGRGLVGAALRTGRAVVLDRHRDAADLRREDAALLLTERLIAAAAAPVLRDGHAVGLLLLASRRERDYGVDDVRLLTESALRLGETSVAGTM</sequence>
<protein>
    <recommendedName>
        <fullName evidence="1">GAF domain-containing protein</fullName>
    </recommendedName>
</protein>
<evidence type="ECO:0000313" key="3">
    <source>
        <dbReference type="Proteomes" id="UP000298246"/>
    </source>
</evidence>
<dbReference type="InterPro" id="IPR029016">
    <property type="entry name" value="GAF-like_dom_sf"/>
</dbReference>
<dbReference type="Proteomes" id="UP000298246">
    <property type="component" value="Unassembled WGS sequence"/>
</dbReference>
<dbReference type="EMBL" id="MYFO01000041">
    <property type="protein sequence ID" value="TFE83932.1"/>
    <property type="molecule type" value="Genomic_DNA"/>
</dbReference>
<name>A0A4Y8PTV7_9BACL</name>
<keyword evidence="3" id="KW-1185">Reference proteome</keyword>
<reference evidence="2 3" key="1">
    <citation type="submission" date="2017-03" db="EMBL/GenBank/DDBJ databases">
        <title>Isolation of Levoglucosan Utilizing Bacteria.</title>
        <authorList>
            <person name="Arya A.S."/>
        </authorList>
    </citation>
    <scope>NUCLEOTIDE SEQUENCE [LARGE SCALE GENOMIC DNA]</scope>
    <source>
        <strain evidence="2 3">MEC069</strain>
    </source>
</reference>
<organism evidence="2 3">
    <name type="scientific">Paenibacillus athensensis</name>
    <dbReference type="NCBI Taxonomy" id="1967502"/>
    <lineage>
        <taxon>Bacteria</taxon>
        <taxon>Bacillati</taxon>
        <taxon>Bacillota</taxon>
        <taxon>Bacilli</taxon>
        <taxon>Bacillales</taxon>
        <taxon>Paenibacillaceae</taxon>
        <taxon>Paenibacillus</taxon>
    </lineage>
</organism>
<dbReference type="OrthoDB" id="2360948at2"/>
<evidence type="ECO:0000259" key="1">
    <source>
        <dbReference type="Pfam" id="PF13185"/>
    </source>
</evidence>
<comment type="caution">
    <text evidence="2">The sequence shown here is derived from an EMBL/GenBank/DDBJ whole genome shotgun (WGS) entry which is preliminary data.</text>
</comment>
<proteinExistence type="predicted"/>
<evidence type="ECO:0000313" key="2">
    <source>
        <dbReference type="EMBL" id="TFE83932.1"/>
    </source>
</evidence>
<dbReference type="InterPro" id="IPR003018">
    <property type="entry name" value="GAF"/>
</dbReference>
<dbReference type="SUPFAM" id="SSF55781">
    <property type="entry name" value="GAF domain-like"/>
    <property type="match status" value="1"/>
</dbReference>
<dbReference type="Pfam" id="PF13185">
    <property type="entry name" value="GAF_2"/>
    <property type="match status" value="1"/>
</dbReference>
<dbReference type="Gene3D" id="3.30.450.40">
    <property type="match status" value="1"/>
</dbReference>
<dbReference type="AlphaFoldDB" id="A0A4Y8PTV7"/>